<dbReference type="PANTHER" id="PTHR44942:SF4">
    <property type="entry name" value="METHYLTRANSFERASE TYPE 11 DOMAIN-CONTAINING PROTEIN"/>
    <property type="match status" value="1"/>
</dbReference>
<organism evidence="5 6">
    <name type="scientific">Glarea lozoyensis (strain ATCC 74030 / MF5533)</name>
    <dbReference type="NCBI Taxonomy" id="1104152"/>
    <lineage>
        <taxon>Eukaryota</taxon>
        <taxon>Fungi</taxon>
        <taxon>Dikarya</taxon>
        <taxon>Ascomycota</taxon>
        <taxon>Pezizomycotina</taxon>
        <taxon>Leotiomycetes</taxon>
        <taxon>Helotiales</taxon>
        <taxon>Helotiaceae</taxon>
        <taxon>Glarea</taxon>
    </lineage>
</organism>
<evidence type="ECO:0000256" key="1">
    <source>
        <dbReference type="ARBA" id="ARBA00008361"/>
    </source>
</evidence>
<dbReference type="AlphaFoldDB" id="H0EKL1"/>
<dbReference type="GO" id="GO:0008757">
    <property type="term" value="F:S-adenosylmethionine-dependent methyltransferase activity"/>
    <property type="evidence" value="ECO:0007669"/>
    <property type="project" value="InterPro"/>
</dbReference>
<evidence type="ECO:0000256" key="2">
    <source>
        <dbReference type="ARBA" id="ARBA00022603"/>
    </source>
</evidence>
<sequence>MASYTVTTEEDNISTLTMLGPNKEQPAFAAPGFCSSNSWGTAHDVGAGAGIAAQELAKRFNHIIVSDPNEGYVGIASERLGQFGFCKSKFAFLQEGAEESSVPSHQVDLLTICEAFHWTDVSKAMDSYARQLKPGGTLSINFYGMPQLINNESAQRVWGEMIEIWAQKLHNAGGILSRGVEHMSAGLDSVPIPDQDFEAGSKRITVDTGCKMKTLNSALSMAPKQVGQGEVMELIEDDKEWRSMRDVQWLKGFFATLLPRVGEEEIQDLWSALESFADGQNVEISWPLEQILSTKRWVGAVATYVVSLRCKNDEELMMLVLSEVSKDSGSRSRTAKDLIRRDYAPSISSTTASGRRDLTISRIRTTLLADPKPS</sequence>
<dbReference type="HOGENOM" id="CLU_049344_0_1_1"/>
<evidence type="ECO:0000256" key="3">
    <source>
        <dbReference type="ARBA" id="ARBA00022679"/>
    </source>
</evidence>
<dbReference type="Proteomes" id="UP000005446">
    <property type="component" value="Unassembled WGS sequence"/>
</dbReference>
<dbReference type="CDD" id="cd02440">
    <property type="entry name" value="AdoMet_MTases"/>
    <property type="match status" value="1"/>
</dbReference>
<comment type="similarity">
    <text evidence="1">Belongs to the methyltransferase superfamily.</text>
</comment>
<dbReference type="EMBL" id="AGUE01000071">
    <property type="protein sequence ID" value="EHL00936.1"/>
    <property type="molecule type" value="Genomic_DNA"/>
</dbReference>
<dbReference type="SUPFAM" id="SSF53335">
    <property type="entry name" value="S-adenosyl-L-methionine-dependent methyltransferases"/>
    <property type="match status" value="1"/>
</dbReference>
<dbReference type="Gene3D" id="3.40.50.150">
    <property type="entry name" value="Vaccinia Virus protein VP39"/>
    <property type="match status" value="1"/>
</dbReference>
<dbReference type="PANTHER" id="PTHR44942">
    <property type="entry name" value="METHYLTRANSF_11 DOMAIN-CONTAINING PROTEIN"/>
    <property type="match status" value="1"/>
</dbReference>
<gene>
    <name evidence="5" type="ORF">M7I_3109</name>
</gene>
<dbReference type="InterPro" id="IPR029063">
    <property type="entry name" value="SAM-dependent_MTases_sf"/>
</dbReference>
<proteinExistence type="inferred from homology"/>
<dbReference type="InterPro" id="IPR013216">
    <property type="entry name" value="Methyltransf_11"/>
</dbReference>
<dbReference type="InterPro" id="IPR051052">
    <property type="entry name" value="Diverse_substrate_MTase"/>
</dbReference>
<keyword evidence="2 5" id="KW-0489">Methyltransferase</keyword>
<evidence type="ECO:0000259" key="4">
    <source>
        <dbReference type="Pfam" id="PF08241"/>
    </source>
</evidence>
<dbReference type="Pfam" id="PF08241">
    <property type="entry name" value="Methyltransf_11"/>
    <property type="match status" value="1"/>
</dbReference>
<protein>
    <submittedName>
        <fullName evidence="5">Putative methyltransferase</fullName>
    </submittedName>
</protein>
<dbReference type="InParanoid" id="H0EKL1"/>
<feature type="domain" description="Methyltransferase type 11" evidence="4">
    <location>
        <begin position="44"/>
        <end position="139"/>
    </location>
</feature>
<evidence type="ECO:0000313" key="5">
    <source>
        <dbReference type="EMBL" id="EHL00936.1"/>
    </source>
</evidence>
<reference evidence="5 6" key="1">
    <citation type="journal article" date="2012" name="Eukaryot. Cell">
        <title>Genome sequence of the fungus Glarea lozoyensis: the first genome sequence of a species from the Helotiaceae family.</title>
        <authorList>
            <person name="Youssar L."/>
            <person name="Gruening B.A."/>
            <person name="Erxleben A."/>
            <person name="Guenther S."/>
            <person name="Huettel W."/>
        </authorList>
    </citation>
    <scope>NUCLEOTIDE SEQUENCE [LARGE SCALE GENOMIC DNA]</scope>
    <source>
        <strain evidence="6">ATCC 74030 / MF5533</strain>
    </source>
</reference>
<comment type="caution">
    <text evidence="5">The sequence shown here is derived from an EMBL/GenBank/DDBJ whole genome shotgun (WGS) entry which is preliminary data.</text>
</comment>
<dbReference type="OrthoDB" id="10027013at2759"/>
<keyword evidence="3 5" id="KW-0808">Transferase</keyword>
<name>H0EKL1_GLAL7</name>
<keyword evidence="6" id="KW-1185">Reference proteome</keyword>
<dbReference type="GO" id="GO:0032259">
    <property type="term" value="P:methylation"/>
    <property type="evidence" value="ECO:0007669"/>
    <property type="project" value="UniProtKB-KW"/>
</dbReference>
<accession>H0EKL1</accession>
<evidence type="ECO:0000313" key="6">
    <source>
        <dbReference type="Proteomes" id="UP000005446"/>
    </source>
</evidence>